<evidence type="ECO:0000313" key="6">
    <source>
        <dbReference type="Proteomes" id="UP001325680"/>
    </source>
</evidence>
<dbReference type="RefSeq" id="WP_114789230.1">
    <property type="nucleotide sequence ID" value="NZ_CP139960.1"/>
</dbReference>
<evidence type="ECO:0000259" key="3">
    <source>
        <dbReference type="Pfam" id="PF10079"/>
    </source>
</evidence>
<protein>
    <recommendedName>
        <fullName evidence="2">Putative cysteine ligase BshC</fullName>
        <ecNumber evidence="2">6.-.-.-</ecNumber>
    </recommendedName>
</protein>
<evidence type="ECO:0000256" key="2">
    <source>
        <dbReference type="HAMAP-Rule" id="MF_01867"/>
    </source>
</evidence>
<dbReference type="Proteomes" id="UP001325680">
    <property type="component" value="Chromosome"/>
</dbReference>
<evidence type="ECO:0000313" key="5">
    <source>
        <dbReference type="EMBL" id="WQD39821.1"/>
    </source>
</evidence>
<dbReference type="InterPro" id="IPR055398">
    <property type="entry name" value="Rossmann-like_BshC"/>
</dbReference>
<gene>
    <name evidence="2 5" type="primary">bshC</name>
    <name evidence="5" type="ORF">U0035_06625</name>
</gene>
<dbReference type="EMBL" id="CP139960">
    <property type="protein sequence ID" value="WQD39821.1"/>
    <property type="molecule type" value="Genomic_DNA"/>
</dbReference>
<dbReference type="Pfam" id="PF24850">
    <property type="entry name" value="CC_BshC"/>
    <property type="match status" value="1"/>
</dbReference>
<dbReference type="EC" id="6.-.-.-" evidence="2"/>
<reference evidence="5 6" key="1">
    <citation type="submission" date="2023-12" db="EMBL/GenBank/DDBJ databases">
        <title>Genome sequencing and assembly of bacterial species from a model synthetic community.</title>
        <authorList>
            <person name="Hogle S.L."/>
        </authorList>
    </citation>
    <scope>NUCLEOTIDE SEQUENCE [LARGE SCALE GENOMIC DNA]</scope>
    <source>
        <strain evidence="5 6">HAMBI_3031</strain>
    </source>
</reference>
<dbReference type="Pfam" id="PF10079">
    <property type="entry name" value="Rossmann-like_BshC"/>
    <property type="match status" value="1"/>
</dbReference>
<evidence type="ECO:0000256" key="1">
    <source>
        <dbReference type="ARBA" id="ARBA00022598"/>
    </source>
</evidence>
<feature type="domain" description="Bacillithiol biosynthesis BshC C-terminal coiled-coil" evidence="4">
    <location>
        <begin position="377"/>
        <end position="531"/>
    </location>
</feature>
<dbReference type="NCBIfam" id="TIGR03998">
    <property type="entry name" value="thiol_BshC"/>
    <property type="match status" value="1"/>
</dbReference>
<proteinExistence type="inferred from homology"/>
<evidence type="ECO:0000259" key="4">
    <source>
        <dbReference type="Pfam" id="PF24850"/>
    </source>
</evidence>
<accession>A0ABZ0WC78</accession>
<sequence length="534" mass="61067">MNFKATGIPYGQTYSFSKLALDYLNESEALQPFYEQFPRKESLAAIIKAKSEYQQNRQLLSDALQAQYKNLDQTEALANNIELLKQPNTFTITTAHQPNIFTGPLYFIYKILHAIKLAEYCHSFYPDYNFVPVYYMGSEDADLDELGHIHLNGEKLVWNTKQTGAVGRMAIDAELLRLIDRIESEIGVQPHGADIMKAVRKFYTRGNNIQTATLGFVNYLFGSYGLVVVVPDSPVLKSVAIDLFKDELLNQRSSGIVAETAQKLVNAGYKAQAHGRDINLFYLKDTGERLRIERNEDAWMVVDSNIRFTEEELFNELASHPERFSPNVILRGLFQEMILPNIVFVGGGGELAYWLELKGIFNHYKVPYPLLVLRNSFLIVNSKQVERINKLNFSEQELFLSPLGLKNKWVKANSQHDLSTEQAQLAVKSLFETLADQATPIDPTLKRHIYALQKQGQKNIVELGKKFLRAEKKNYNDAMRQIDVLKQQLFPHNNLQERVDNILPYLACWGPDLISTLYQNSYAFEQQLVVLAQH</sequence>
<feature type="domain" description="Bacillithiol biosynthesis BshC N-terminal Rossmann-like" evidence="3">
    <location>
        <begin position="8"/>
        <end position="375"/>
    </location>
</feature>
<keyword evidence="1 2" id="KW-0436">Ligase</keyword>
<comment type="similarity">
    <text evidence="2">Belongs to the BshC family.</text>
</comment>
<name>A0ABZ0WC78_9BACT</name>
<dbReference type="InterPro" id="IPR011199">
    <property type="entry name" value="Bacillithiol_biosynth_BshC"/>
</dbReference>
<dbReference type="PIRSF" id="PIRSF012535">
    <property type="entry name" value="UCP012535"/>
    <property type="match status" value="1"/>
</dbReference>
<dbReference type="InterPro" id="IPR055399">
    <property type="entry name" value="CC_BshC"/>
</dbReference>
<dbReference type="HAMAP" id="MF_01867">
    <property type="entry name" value="BshC"/>
    <property type="match status" value="1"/>
</dbReference>
<keyword evidence="6" id="KW-1185">Reference proteome</keyword>
<organism evidence="5 6">
    <name type="scientific">Niabella yanshanensis</name>
    <dbReference type="NCBI Taxonomy" id="577386"/>
    <lineage>
        <taxon>Bacteria</taxon>
        <taxon>Pseudomonadati</taxon>
        <taxon>Bacteroidota</taxon>
        <taxon>Chitinophagia</taxon>
        <taxon>Chitinophagales</taxon>
        <taxon>Chitinophagaceae</taxon>
        <taxon>Niabella</taxon>
    </lineage>
</organism>